<organism evidence="3 4">
    <name type="scientific">Campylobacter rectus</name>
    <name type="common">Wolinella recta</name>
    <dbReference type="NCBI Taxonomy" id="203"/>
    <lineage>
        <taxon>Bacteria</taxon>
        <taxon>Pseudomonadati</taxon>
        <taxon>Campylobacterota</taxon>
        <taxon>Epsilonproteobacteria</taxon>
        <taxon>Campylobacterales</taxon>
        <taxon>Campylobacteraceae</taxon>
        <taxon>Campylobacter</taxon>
    </lineage>
</organism>
<dbReference type="RefSeq" id="WP_004319680.1">
    <property type="nucleotide sequence ID" value="NZ_CP012543.1"/>
</dbReference>
<dbReference type="PANTHER" id="PTHR34406">
    <property type="entry name" value="PROTEIN YCEI"/>
    <property type="match status" value="1"/>
</dbReference>
<evidence type="ECO:0000313" key="4">
    <source>
        <dbReference type="Proteomes" id="UP000502377"/>
    </source>
</evidence>
<proteinExistence type="predicted"/>
<dbReference type="AlphaFoldDB" id="A0A6G5QK90"/>
<feature type="domain" description="Lipid/polyisoprenoid-binding YceI-like" evidence="2">
    <location>
        <begin position="22"/>
        <end position="187"/>
    </location>
</feature>
<dbReference type="SUPFAM" id="SSF101874">
    <property type="entry name" value="YceI-like"/>
    <property type="match status" value="1"/>
</dbReference>
<dbReference type="SMART" id="SM00867">
    <property type="entry name" value="YceI"/>
    <property type="match status" value="1"/>
</dbReference>
<accession>A0A6G5QK90</accession>
<dbReference type="Gene3D" id="2.40.128.110">
    <property type="entry name" value="Lipid/polyisoprenoid-binding, YceI-like"/>
    <property type="match status" value="1"/>
</dbReference>
<evidence type="ECO:0000259" key="2">
    <source>
        <dbReference type="SMART" id="SM00867"/>
    </source>
</evidence>
<feature type="signal peptide" evidence="1">
    <location>
        <begin position="1"/>
        <end position="20"/>
    </location>
</feature>
<name>A0A6G5QK90_CAMRE</name>
<dbReference type="InterPro" id="IPR036761">
    <property type="entry name" value="TTHA0802/YceI-like_sf"/>
</dbReference>
<dbReference type="Pfam" id="PF04264">
    <property type="entry name" value="YceI"/>
    <property type="match status" value="1"/>
</dbReference>
<sequence length="189" mass="20764">MKNLIKFSLAAALAASFANATVYEADAVHSNVGFKIKHLSISKVSGNFGKFDAVIDYNKDAKELKALEATIQTASINTQNEKRDAHLQGANFFDAAKFDKITYKMVKFEKESDTEGKVVGTLTMHGITKPVVLKFELGGFTTDQSGKEKIGFSLEGETRRKLFEIGMDTSEAALSDKVELEIEVEAKEK</sequence>
<dbReference type="PANTHER" id="PTHR34406:SF1">
    <property type="entry name" value="PROTEIN YCEI"/>
    <property type="match status" value="1"/>
</dbReference>
<dbReference type="InterPro" id="IPR007372">
    <property type="entry name" value="Lipid/polyisoprenoid-bd_YceI"/>
</dbReference>
<gene>
    <name evidence="3" type="ORF">CRECT_0195</name>
</gene>
<dbReference type="KEGG" id="crx:CRECT_0195"/>
<feature type="chain" id="PRO_5026174010" evidence="1">
    <location>
        <begin position="21"/>
        <end position="189"/>
    </location>
</feature>
<keyword evidence="1" id="KW-0732">Signal</keyword>
<dbReference type="Proteomes" id="UP000502377">
    <property type="component" value="Chromosome"/>
</dbReference>
<evidence type="ECO:0000313" key="3">
    <source>
        <dbReference type="EMBL" id="QCD45896.1"/>
    </source>
</evidence>
<evidence type="ECO:0000256" key="1">
    <source>
        <dbReference type="SAM" id="SignalP"/>
    </source>
</evidence>
<reference evidence="3 4" key="1">
    <citation type="submission" date="2016-07" db="EMBL/GenBank/DDBJ databases">
        <title>Comparative genomics of the Campylobacter concisus group.</title>
        <authorList>
            <person name="Miller W.G."/>
            <person name="Yee E."/>
            <person name="Chapman M.H."/>
            <person name="Huynh S."/>
            <person name="Bono J.L."/>
            <person name="On S.L.W."/>
            <person name="StLeger J."/>
            <person name="Foster G."/>
            <person name="Parker C.T."/>
        </authorList>
    </citation>
    <scope>NUCLEOTIDE SEQUENCE [LARGE SCALE GENOMIC DNA]</scope>
    <source>
        <strain evidence="3 4">ATCC 33238</strain>
    </source>
</reference>
<dbReference type="EMBL" id="CP012543">
    <property type="protein sequence ID" value="QCD45896.1"/>
    <property type="molecule type" value="Genomic_DNA"/>
</dbReference>
<protein>
    <submittedName>
        <fullName evidence="3">Putative periplasmic protein (YceI-like domain)</fullName>
    </submittedName>
</protein>